<keyword evidence="11 14" id="KW-1133">Transmembrane helix</keyword>
<feature type="domain" description="HAMP" evidence="16">
    <location>
        <begin position="176"/>
        <end position="230"/>
    </location>
</feature>
<dbReference type="PROSITE" id="PS50109">
    <property type="entry name" value="HIS_KIN"/>
    <property type="match status" value="1"/>
</dbReference>
<dbReference type="Proteomes" id="UP000653578">
    <property type="component" value="Unassembled WGS sequence"/>
</dbReference>
<keyword evidence="10" id="KW-0067">ATP-binding</keyword>
<evidence type="ECO:0000256" key="13">
    <source>
        <dbReference type="ARBA" id="ARBA00023136"/>
    </source>
</evidence>
<dbReference type="CDD" id="cd00075">
    <property type="entry name" value="HATPase"/>
    <property type="match status" value="1"/>
</dbReference>
<comment type="subcellular location">
    <subcellularLocation>
        <location evidence="2">Cell membrane</location>
        <topology evidence="2">Multi-pass membrane protein</topology>
    </subcellularLocation>
</comment>
<dbReference type="SMART" id="SM00387">
    <property type="entry name" value="HATPase_c"/>
    <property type="match status" value="1"/>
</dbReference>
<dbReference type="InterPro" id="IPR004358">
    <property type="entry name" value="Sig_transdc_His_kin-like_C"/>
</dbReference>
<evidence type="ECO:0000256" key="1">
    <source>
        <dbReference type="ARBA" id="ARBA00000085"/>
    </source>
</evidence>
<dbReference type="InterPro" id="IPR003594">
    <property type="entry name" value="HATPase_dom"/>
</dbReference>
<dbReference type="SUPFAM" id="SSF47384">
    <property type="entry name" value="Homodimeric domain of signal transducing histidine kinase"/>
    <property type="match status" value="1"/>
</dbReference>
<dbReference type="EC" id="2.7.13.3" evidence="3"/>
<evidence type="ECO:0000256" key="5">
    <source>
        <dbReference type="ARBA" id="ARBA00022553"/>
    </source>
</evidence>
<evidence type="ECO:0000256" key="7">
    <source>
        <dbReference type="ARBA" id="ARBA00022692"/>
    </source>
</evidence>
<accession>A0ABX1X301</accession>
<reference evidence="17 18" key="1">
    <citation type="submission" date="2019-10" db="EMBL/GenBank/DDBJ databases">
        <title>Description of Paenibacillus humi sp. nov.</title>
        <authorList>
            <person name="Carlier A."/>
            <person name="Qi S."/>
        </authorList>
    </citation>
    <scope>NUCLEOTIDE SEQUENCE [LARGE SCALE GENOMIC DNA]</scope>
    <source>
        <strain evidence="17 18">LMG 31461</strain>
    </source>
</reference>
<evidence type="ECO:0000256" key="14">
    <source>
        <dbReference type="SAM" id="Phobius"/>
    </source>
</evidence>
<dbReference type="Pfam" id="PF00512">
    <property type="entry name" value="HisKA"/>
    <property type="match status" value="1"/>
</dbReference>
<proteinExistence type="predicted"/>
<dbReference type="PROSITE" id="PS50885">
    <property type="entry name" value="HAMP"/>
    <property type="match status" value="1"/>
</dbReference>
<dbReference type="PRINTS" id="PR00344">
    <property type="entry name" value="BCTRLSENSOR"/>
</dbReference>
<feature type="transmembrane region" description="Helical" evidence="14">
    <location>
        <begin position="7"/>
        <end position="30"/>
    </location>
</feature>
<evidence type="ECO:0000313" key="18">
    <source>
        <dbReference type="Proteomes" id="UP000653578"/>
    </source>
</evidence>
<evidence type="ECO:0000259" key="16">
    <source>
        <dbReference type="PROSITE" id="PS50885"/>
    </source>
</evidence>
<dbReference type="Gene3D" id="3.30.565.10">
    <property type="entry name" value="Histidine kinase-like ATPase, C-terminal domain"/>
    <property type="match status" value="1"/>
</dbReference>
<dbReference type="InterPro" id="IPR005467">
    <property type="entry name" value="His_kinase_dom"/>
</dbReference>
<keyword evidence="5" id="KW-0597">Phosphoprotein</keyword>
<dbReference type="CDD" id="cd06225">
    <property type="entry name" value="HAMP"/>
    <property type="match status" value="1"/>
</dbReference>
<dbReference type="InterPro" id="IPR036097">
    <property type="entry name" value="HisK_dim/P_sf"/>
</dbReference>
<dbReference type="SMART" id="SM00388">
    <property type="entry name" value="HisKA"/>
    <property type="match status" value="1"/>
</dbReference>
<keyword evidence="7 14" id="KW-0812">Transmembrane</keyword>
<keyword evidence="6" id="KW-0808">Transferase</keyword>
<dbReference type="Gene3D" id="6.10.340.10">
    <property type="match status" value="1"/>
</dbReference>
<evidence type="ECO:0000256" key="4">
    <source>
        <dbReference type="ARBA" id="ARBA00022475"/>
    </source>
</evidence>
<dbReference type="PANTHER" id="PTHR45528:SF1">
    <property type="entry name" value="SENSOR HISTIDINE KINASE CPXA"/>
    <property type="match status" value="1"/>
</dbReference>
<evidence type="ECO:0000256" key="11">
    <source>
        <dbReference type="ARBA" id="ARBA00022989"/>
    </source>
</evidence>
<dbReference type="InterPro" id="IPR050398">
    <property type="entry name" value="HssS/ArlS-like"/>
</dbReference>
<evidence type="ECO:0000256" key="3">
    <source>
        <dbReference type="ARBA" id="ARBA00012438"/>
    </source>
</evidence>
<dbReference type="CDD" id="cd00082">
    <property type="entry name" value="HisKA"/>
    <property type="match status" value="1"/>
</dbReference>
<dbReference type="Gene3D" id="1.10.287.130">
    <property type="match status" value="1"/>
</dbReference>
<dbReference type="InterPro" id="IPR003660">
    <property type="entry name" value="HAMP_dom"/>
</dbReference>
<dbReference type="EMBL" id="WHNY01000005">
    <property type="protein sequence ID" value="NOU62755.1"/>
    <property type="molecule type" value="Genomic_DNA"/>
</dbReference>
<dbReference type="InterPro" id="IPR003661">
    <property type="entry name" value="HisK_dim/P_dom"/>
</dbReference>
<sequence>MKIKTKAALLSFVWLIGILLPLTFVIYYLYAQFEKEEETERLQHSANEIFKNISSIDLLFEENNLLLNSYLPNHTMIRAIDKTSVIKNQASNRFELFAIPPQHADIQEAYLATYHREKVMIVREPIRNGTEIIGTLEIISTPTELEQSLYRLILIIGYVALGAILLSLSGSFLLSRLLFLPLSRVIKIMKEIETSLEFRKLPLNPKSNDELYQLSETFNHMMERIESSMRKQRQFTSDASHEFKTSLTIIEGYTSLIRRWGFENMELHQEALEAVHAESNRMKHVTYQLLELAELEHESKLIYCNFDLISLCTETTQLLQPLSSKKILLFPADQSLFIEADRLQIKQVLLITLDNALKYANQHIDIYLEHQESHVCIRIVDDGIGIPSEVLPFIFDRFYRVDRSRSRQTGGSGLGLAIAKSIVTLHGGTIQLNSDKNCGTEVIISLPMKKPSNVTS</sequence>
<keyword evidence="12" id="KW-0902">Two-component regulatory system</keyword>
<evidence type="ECO:0000313" key="17">
    <source>
        <dbReference type="EMBL" id="NOU62755.1"/>
    </source>
</evidence>
<keyword evidence="18" id="KW-1185">Reference proteome</keyword>
<evidence type="ECO:0000256" key="9">
    <source>
        <dbReference type="ARBA" id="ARBA00022777"/>
    </source>
</evidence>
<evidence type="ECO:0000256" key="12">
    <source>
        <dbReference type="ARBA" id="ARBA00023012"/>
    </source>
</evidence>
<name>A0ABX1X301_9BACL</name>
<dbReference type="InterPro" id="IPR036890">
    <property type="entry name" value="HATPase_C_sf"/>
</dbReference>
<evidence type="ECO:0000256" key="10">
    <source>
        <dbReference type="ARBA" id="ARBA00022840"/>
    </source>
</evidence>
<keyword evidence="13 14" id="KW-0472">Membrane</keyword>
<evidence type="ECO:0000256" key="6">
    <source>
        <dbReference type="ARBA" id="ARBA00022679"/>
    </source>
</evidence>
<organism evidence="17 18">
    <name type="scientific">Paenibacillus plantarum</name>
    <dbReference type="NCBI Taxonomy" id="2654975"/>
    <lineage>
        <taxon>Bacteria</taxon>
        <taxon>Bacillati</taxon>
        <taxon>Bacillota</taxon>
        <taxon>Bacilli</taxon>
        <taxon>Bacillales</taxon>
        <taxon>Paenibacillaceae</taxon>
        <taxon>Paenibacillus</taxon>
    </lineage>
</organism>
<dbReference type="RefSeq" id="WP_171628574.1">
    <property type="nucleotide sequence ID" value="NZ_WHNY01000005.1"/>
</dbReference>
<dbReference type="SUPFAM" id="SSF55874">
    <property type="entry name" value="ATPase domain of HSP90 chaperone/DNA topoisomerase II/histidine kinase"/>
    <property type="match status" value="1"/>
</dbReference>
<comment type="caution">
    <text evidence="17">The sequence shown here is derived from an EMBL/GenBank/DDBJ whole genome shotgun (WGS) entry which is preliminary data.</text>
</comment>
<dbReference type="PANTHER" id="PTHR45528">
    <property type="entry name" value="SENSOR HISTIDINE KINASE CPXA"/>
    <property type="match status" value="1"/>
</dbReference>
<feature type="transmembrane region" description="Helical" evidence="14">
    <location>
        <begin position="152"/>
        <end position="179"/>
    </location>
</feature>
<keyword evidence="4" id="KW-1003">Cell membrane</keyword>
<protein>
    <recommendedName>
        <fullName evidence="3">histidine kinase</fullName>
        <ecNumber evidence="3">2.7.13.3</ecNumber>
    </recommendedName>
</protein>
<comment type="catalytic activity">
    <reaction evidence="1">
        <text>ATP + protein L-histidine = ADP + protein N-phospho-L-histidine.</text>
        <dbReference type="EC" id="2.7.13.3"/>
    </reaction>
</comment>
<evidence type="ECO:0000256" key="2">
    <source>
        <dbReference type="ARBA" id="ARBA00004651"/>
    </source>
</evidence>
<dbReference type="SMART" id="SM00304">
    <property type="entry name" value="HAMP"/>
    <property type="match status" value="1"/>
</dbReference>
<dbReference type="Pfam" id="PF02518">
    <property type="entry name" value="HATPase_c"/>
    <property type="match status" value="1"/>
</dbReference>
<gene>
    <name evidence="17" type="ORF">GC096_01675</name>
</gene>
<evidence type="ECO:0000256" key="8">
    <source>
        <dbReference type="ARBA" id="ARBA00022741"/>
    </source>
</evidence>
<keyword evidence="9" id="KW-0418">Kinase</keyword>
<keyword evidence="8" id="KW-0547">Nucleotide-binding</keyword>
<feature type="domain" description="Histidine kinase" evidence="15">
    <location>
        <begin position="238"/>
        <end position="450"/>
    </location>
</feature>
<dbReference type="Pfam" id="PF00672">
    <property type="entry name" value="HAMP"/>
    <property type="match status" value="1"/>
</dbReference>
<evidence type="ECO:0000259" key="15">
    <source>
        <dbReference type="PROSITE" id="PS50109"/>
    </source>
</evidence>